<dbReference type="SUPFAM" id="SSF47413">
    <property type="entry name" value="lambda repressor-like DNA-binding domains"/>
    <property type="match status" value="1"/>
</dbReference>
<dbReference type="CDD" id="cd00093">
    <property type="entry name" value="HTH_XRE"/>
    <property type="match status" value="1"/>
</dbReference>
<feature type="domain" description="HTH cro/C1-type" evidence="1">
    <location>
        <begin position="7"/>
        <end position="61"/>
    </location>
</feature>
<sequence>MEINQKIRELRISKGISQVFMAKELSISVSAYNMKEAGKRSFKAQELKCVAKALNEHPSIFFD</sequence>
<dbReference type="InterPro" id="IPR001387">
    <property type="entry name" value="Cro/C1-type_HTH"/>
</dbReference>
<dbReference type="GO" id="GO:0003677">
    <property type="term" value="F:DNA binding"/>
    <property type="evidence" value="ECO:0007669"/>
    <property type="project" value="InterPro"/>
</dbReference>
<dbReference type="Proteomes" id="UP000194945">
    <property type="component" value="Unassembled WGS sequence"/>
</dbReference>
<protein>
    <submittedName>
        <fullName evidence="2">Helix-turn-helix domain-containing protein</fullName>
    </submittedName>
</protein>
<dbReference type="Gene3D" id="1.10.260.40">
    <property type="entry name" value="lambda repressor-like DNA-binding domains"/>
    <property type="match status" value="1"/>
</dbReference>
<dbReference type="EMBL" id="NFDE01000065">
    <property type="protein sequence ID" value="OTX83194.1"/>
    <property type="molecule type" value="Genomic_DNA"/>
</dbReference>
<dbReference type="AlphaFoldDB" id="A0A242YTY4"/>
<accession>A0A242YTY4</accession>
<dbReference type="RefSeq" id="WP_058839516.1">
    <property type="nucleotide sequence ID" value="NZ_JARMNH010000001.1"/>
</dbReference>
<comment type="caution">
    <text evidence="2">The sequence shown here is derived from an EMBL/GenBank/DDBJ whole genome shotgun (WGS) entry which is preliminary data.</text>
</comment>
<dbReference type="Pfam" id="PF01381">
    <property type="entry name" value="HTH_3"/>
    <property type="match status" value="1"/>
</dbReference>
<evidence type="ECO:0000313" key="3">
    <source>
        <dbReference type="Proteomes" id="UP000194945"/>
    </source>
</evidence>
<reference evidence="2 3" key="1">
    <citation type="submission" date="2016-10" db="EMBL/GenBank/DDBJ databases">
        <title>Comparative genomics of Bacillus thuringiensis reveals a path to pathogens against multiple invertebrate hosts.</title>
        <authorList>
            <person name="Zheng J."/>
            <person name="Gao Q."/>
            <person name="Liu H."/>
            <person name="Peng D."/>
            <person name="Ruan L."/>
            <person name="Sun M."/>
        </authorList>
    </citation>
    <scope>NUCLEOTIDE SEQUENCE [LARGE SCALE GENOMIC DNA]</scope>
    <source>
        <strain evidence="2">BGSC 4BK1</strain>
    </source>
</reference>
<name>A0A242YTY4_9BACI</name>
<proteinExistence type="predicted"/>
<evidence type="ECO:0000313" key="2">
    <source>
        <dbReference type="EMBL" id="OTX83194.1"/>
    </source>
</evidence>
<gene>
    <name evidence="2" type="ORF">BK730_25395</name>
</gene>
<evidence type="ECO:0000259" key="1">
    <source>
        <dbReference type="PROSITE" id="PS50943"/>
    </source>
</evidence>
<dbReference type="SMART" id="SM00530">
    <property type="entry name" value="HTH_XRE"/>
    <property type="match status" value="1"/>
</dbReference>
<organism evidence="2 3">
    <name type="scientific">Bacillus wiedmannii</name>
    <dbReference type="NCBI Taxonomy" id="1890302"/>
    <lineage>
        <taxon>Bacteria</taxon>
        <taxon>Bacillati</taxon>
        <taxon>Bacillota</taxon>
        <taxon>Bacilli</taxon>
        <taxon>Bacillales</taxon>
        <taxon>Bacillaceae</taxon>
        <taxon>Bacillus</taxon>
        <taxon>Bacillus cereus group</taxon>
    </lineage>
</organism>
<dbReference type="InterPro" id="IPR010982">
    <property type="entry name" value="Lambda_DNA-bd_dom_sf"/>
</dbReference>
<dbReference type="PROSITE" id="PS50943">
    <property type="entry name" value="HTH_CROC1"/>
    <property type="match status" value="1"/>
</dbReference>